<dbReference type="KEGG" id="ppru:FDP22_15400"/>
<dbReference type="EMBL" id="CP040818">
    <property type="protein sequence ID" value="QDL93048.1"/>
    <property type="molecule type" value="Genomic_DNA"/>
</dbReference>
<feature type="signal peptide" evidence="2">
    <location>
        <begin position="1"/>
        <end position="19"/>
    </location>
</feature>
<dbReference type="Proteomes" id="UP000305888">
    <property type="component" value="Chromosome"/>
</dbReference>
<name>A0A5B8FIG5_9RHOB</name>
<evidence type="ECO:0000313" key="4">
    <source>
        <dbReference type="Proteomes" id="UP000305888"/>
    </source>
</evidence>
<proteinExistence type="predicted"/>
<evidence type="ECO:0000256" key="1">
    <source>
        <dbReference type="SAM" id="MobiDB-lite"/>
    </source>
</evidence>
<feature type="chain" id="PRO_5023024392" evidence="2">
    <location>
        <begin position="20"/>
        <end position="112"/>
    </location>
</feature>
<protein>
    <submittedName>
        <fullName evidence="3">Uncharacterized protein</fullName>
    </submittedName>
</protein>
<dbReference type="RefSeq" id="WP_138574990.1">
    <property type="nucleotide sequence ID" value="NZ_CP040818.1"/>
</dbReference>
<evidence type="ECO:0000256" key="2">
    <source>
        <dbReference type="SAM" id="SignalP"/>
    </source>
</evidence>
<organism evidence="3 4">
    <name type="scientific">Paroceanicella profunda</name>
    <dbReference type="NCBI Taxonomy" id="2579971"/>
    <lineage>
        <taxon>Bacteria</taxon>
        <taxon>Pseudomonadati</taxon>
        <taxon>Pseudomonadota</taxon>
        <taxon>Alphaproteobacteria</taxon>
        <taxon>Rhodobacterales</taxon>
        <taxon>Paracoccaceae</taxon>
        <taxon>Paroceanicella</taxon>
    </lineage>
</organism>
<feature type="compositionally biased region" description="Low complexity" evidence="1">
    <location>
        <begin position="78"/>
        <end position="102"/>
    </location>
</feature>
<feature type="region of interest" description="Disordered" evidence="1">
    <location>
        <begin position="13"/>
        <end position="112"/>
    </location>
</feature>
<feature type="compositionally biased region" description="Basic and acidic residues" evidence="1">
    <location>
        <begin position="28"/>
        <end position="56"/>
    </location>
</feature>
<gene>
    <name evidence="3" type="ORF">FDP22_15400</name>
</gene>
<feature type="compositionally biased region" description="Pro residues" evidence="1">
    <location>
        <begin position="103"/>
        <end position="112"/>
    </location>
</feature>
<dbReference type="AlphaFoldDB" id="A0A5B8FIG5"/>
<keyword evidence="2" id="KW-0732">Signal</keyword>
<accession>A0A5B8FIG5</accession>
<evidence type="ECO:0000313" key="3">
    <source>
        <dbReference type="EMBL" id="QDL93048.1"/>
    </source>
</evidence>
<keyword evidence="4" id="KW-1185">Reference proteome</keyword>
<reference evidence="3 4" key="1">
    <citation type="submission" date="2019-06" db="EMBL/GenBank/DDBJ databases">
        <title>Genome sequence of Rhodobacteraceae bacterium D4M1.</title>
        <authorList>
            <person name="Cao J."/>
        </authorList>
    </citation>
    <scope>NUCLEOTIDE SEQUENCE [LARGE SCALE GENOMIC DNA]</scope>
    <source>
        <strain evidence="3 4">D4M1</strain>
    </source>
</reference>
<sequence length="112" mass="11652">MFRACAFLTALSLPGPLMAGPSGTPPDTPDRMLDRLETRSRDEDATLGTELDRLDAQHTPAADPTALPDTDPAHLRDAAPTPLREAAPAPLRAPAPENARAAAPPPGAAKTD</sequence>